<dbReference type="GO" id="GO:0046872">
    <property type="term" value="F:metal ion binding"/>
    <property type="evidence" value="ECO:0007669"/>
    <property type="project" value="UniProtKB-KW"/>
</dbReference>
<evidence type="ECO:0000256" key="15">
    <source>
        <dbReference type="ARBA" id="ARBA00038478"/>
    </source>
</evidence>
<dbReference type="GO" id="GO:0070095">
    <property type="term" value="F:fructose-6-phosphate binding"/>
    <property type="evidence" value="ECO:0007669"/>
    <property type="project" value="TreeGrafter"/>
</dbReference>
<evidence type="ECO:0000256" key="9">
    <source>
        <dbReference type="ARBA" id="ARBA00022723"/>
    </source>
</evidence>
<dbReference type="GO" id="GO:0005524">
    <property type="term" value="F:ATP binding"/>
    <property type="evidence" value="ECO:0007669"/>
    <property type="project" value="UniProtKB-KW"/>
</dbReference>
<accession>A0A8J3AAY9</accession>
<evidence type="ECO:0000256" key="5">
    <source>
        <dbReference type="ARBA" id="ARBA00012055"/>
    </source>
</evidence>
<evidence type="ECO:0000313" key="18">
    <source>
        <dbReference type="EMBL" id="GGI09632.1"/>
    </source>
</evidence>
<keyword evidence="7" id="KW-0021">Allosteric enzyme</keyword>
<dbReference type="Pfam" id="PF00365">
    <property type="entry name" value="PFK"/>
    <property type="match status" value="2"/>
</dbReference>
<dbReference type="GO" id="GO:0048029">
    <property type="term" value="F:monosaccharide binding"/>
    <property type="evidence" value="ECO:0007669"/>
    <property type="project" value="TreeGrafter"/>
</dbReference>
<evidence type="ECO:0000256" key="4">
    <source>
        <dbReference type="ARBA" id="ARBA00004679"/>
    </source>
</evidence>
<comment type="pathway">
    <text evidence="4">Carbohydrate degradation; glycolysis; D-glyceraldehyde 3-phosphate and glycerone phosphate from D-glucose: step 3/4.</text>
</comment>
<reference evidence="18" key="1">
    <citation type="journal article" date="2014" name="Int. J. Syst. Evol. Microbiol.">
        <title>Complete genome sequence of Corynebacterium casei LMG S-19264T (=DSM 44701T), isolated from a smear-ripened cheese.</title>
        <authorList>
            <consortium name="US DOE Joint Genome Institute (JGI-PGF)"/>
            <person name="Walter F."/>
            <person name="Albersmeier A."/>
            <person name="Kalinowski J."/>
            <person name="Ruckert C."/>
        </authorList>
    </citation>
    <scope>NUCLEOTIDE SEQUENCE</scope>
    <source>
        <strain evidence="18">CGMCC 1.14988</strain>
    </source>
</reference>
<dbReference type="GO" id="GO:0005945">
    <property type="term" value="C:6-phosphofructokinase complex"/>
    <property type="evidence" value="ECO:0007669"/>
    <property type="project" value="TreeGrafter"/>
</dbReference>
<keyword evidence="11" id="KW-0418">Kinase</keyword>
<dbReference type="SUPFAM" id="SSF53784">
    <property type="entry name" value="Phosphofructokinase"/>
    <property type="match status" value="2"/>
</dbReference>
<dbReference type="NCBIfam" id="TIGR02478">
    <property type="entry name" value="6PF1K_euk"/>
    <property type="match status" value="1"/>
</dbReference>
<keyword evidence="9" id="KW-0479">Metal-binding</keyword>
<keyword evidence="14" id="KW-0324">Glycolysis</keyword>
<dbReference type="UniPathway" id="UPA00109">
    <property type="reaction ID" value="UER00182"/>
</dbReference>
<evidence type="ECO:0000256" key="12">
    <source>
        <dbReference type="ARBA" id="ARBA00022840"/>
    </source>
</evidence>
<dbReference type="InterPro" id="IPR035966">
    <property type="entry name" value="PKF_sf"/>
</dbReference>
<dbReference type="InterPro" id="IPR015912">
    <property type="entry name" value="Phosphofructokinase_CS"/>
</dbReference>
<evidence type="ECO:0000256" key="13">
    <source>
        <dbReference type="ARBA" id="ARBA00022842"/>
    </source>
</evidence>
<keyword evidence="19" id="KW-1185">Reference proteome</keyword>
<dbReference type="GO" id="GO:0042802">
    <property type="term" value="F:identical protein binding"/>
    <property type="evidence" value="ECO:0007669"/>
    <property type="project" value="TreeGrafter"/>
</dbReference>
<sequence>MNRPDSIGVLTSGGDAPGMNAAVRAVVRTALAEGVDVYAIYEGFRGMVEGGDAIRPMGSHDVGGILHRGGTVIGTARSDRFRTRDGRRQAAANLLAHGIDALVVIGGDGSLTGANLFRSEWPELLEELVEAGELDADVAAAHPHLRLTGMVGSIDNDMFGTDMTIGADTALHRITEAIDAIHATAASHQRSFVVEVMGRNCGYLALMSALATGANWAFIPENPPQIDDWEASLQSMVRAGRRIGRRSNLVVVAEGARDLHGEPITADRVQKILEEGLGEDTRVTILGHVQRGGATSAFDRNLSTQCGYHAVQELLRLGPDEEPKLIGIRRNRITSSPLMEAVERTHAVADHLQRQEYDEAMLLRGGSFAESFETLRTLVRAQPSPPIDSEPSLRLAVLHAGGPAPGMNTAARAAVRVGLDRGHTMLGVQRGFKGLRDGDVAQLDWMSVSGWVSRGGAELGTSRLVLGADELAAIARTVEEQRIDGLLMIGGLSGYEAAHALLTARDEHPALDLPIVCLPATINNDVPGTELSIGVDTALNSIVSDVDKIKQSAVASRRCFVVEVMGKSSGYLALTSGMATGAERIYTPEEGITLDALQDHVRGLTESFRNGQSLGLVIRAEEADEVYTTPFLWALFEKEGGNLFDVRQAILGHVQTGGNPSPFDRIQATRLAVRGVDYLVEAAVDRGLASAVGGLVAGKVAFTPLQEVPALLREREERPTDVPWFSLRPIADVMARPAPPPTA</sequence>
<name>A0A8J3AAY9_9ACTN</name>
<reference evidence="18" key="2">
    <citation type="submission" date="2020-09" db="EMBL/GenBank/DDBJ databases">
        <authorList>
            <person name="Sun Q."/>
            <person name="Zhou Y."/>
        </authorList>
    </citation>
    <scope>NUCLEOTIDE SEQUENCE</scope>
    <source>
        <strain evidence="18">CGMCC 1.14988</strain>
    </source>
</reference>
<comment type="caution">
    <text evidence="18">The sequence shown here is derived from an EMBL/GenBank/DDBJ whole genome shotgun (WGS) entry which is preliminary data.</text>
</comment>
<keyword evidence="6" id="KW-0963">Cytoplasm</keyword>
<dbReference type="EC" id="2.7.1.11" evidence="5"/>
<feature type="domain" description="Phosphofructokinase" evidence="17">
    <location>
        <begin position="7"/>
        <end position="312"/>
    </location>
</feature>
<evidence type="ECO:0000313" key="19">
    <source>
        <dbReference type="Proteomes" id="UP000650511"/>
    </source>
</evidence>
<comment type="function">
    <text evidence="2">Catalyzes the phosphorylation of D-fructose 6-phosphate to fructose 1,6-bisphosphate by ATP, the first committing step of glycolysis.</text>
</comment>
<dbReference type="PROSITE" id="PS00433">
    <property type="entry name" value="PHOSPHOFRUCTOKINASE"/>
    <property type="match status" value="1"/>
</dbReference>
<comment type="catalytic activity">
    <reaction evidence="16">
        <text>beta-D-fructose 6-phosphate + ATP = beta-D-fructose 1,6-bisphosphate + ADP + H(+)</text>
        <dbReference type="Rhea" id="RHEA:16109"/>
        <dbReference type="ChEBI" id="CHEBI:15378"/>
        <dbReference type="ChEBI" id="CHEBI:30616"/>
        <dbReference type="ChEBI" id="CHEBI:32966"/>
        <dbReference type="ChEBI" id="CHEBI:57634"/>
        <dbReference type="ChEBI" id="CHEBI:456216"/>
        <dbReference type="EC" id="2.7.1.11"/>
    </reaction>
</comment>
<evidence type="ECO:0000256" key="14">
    <source>
        <dbReference type="ARBA" id="ARBA00023152"/>
    </source>
</evidence>
<dbReference type="PIRSF" id="PIRSF000533">
    <property type="entry name" value="ATP_PFK_euk"/>
    <property type="match status" value="1"/>
</dbReference>
<dbReference type="InterPro" id="IPR022953">
    <property type="entry name" value="ATP_PFK"/>
</dbReference>
<protein>
    <recommendedName>
        <fullName evidence="5">6-phosphofructokinase</fullName>
        <ecNumber evidence="5">2.7.1.11</ecNumber>
    </recommendedName>
</protein>
<dbReference type="Gene3D" id="3.40.50.460">
    <property type="entry name" value="Phosphofructokinase domain"/>
    <property type="match status" value="2"/>
</dbReference>
<evidence type="ECO:0000256" key="1">
    <source>
        <dbReference type="ARBA" id="ARBA00001946"/>
    </source>
</evidence>
<comment type="similarity">
    <text evidence="15">Belongs to the phosphofructokinase type A (PFKA) family.</text>
</comment>
<dbReference type="PANTHER" id="PTHR13697">
    <property type="entry name" value="PHOSPHOFRUCTOKINASE"/>
    <property type="match status" value="1"/>
</dbReference>
<dbReference type="AlphaFoldDB" id="A0A8J3AAY9"/>
<gene>
    <name evidence="18" type="ORF">GCM10011354_35040</name>
</gene>
<dbReference type="PRINTS" id="PR00476">
    <property type="entry name" value="PHFRCTKINASE"/>
</dbReference>
<evidence type="ECO:0000256" key="11">
    <source>
        <dbReference type="ARBA" id="ARBA00022777"/>
    </source>
</evidence>
<dbReference type="Gene3D" id="3.40.50.450">
    <property type="match status" value="2"/>
</dbReference>
<evidence type="ECO:0000256" key="3">
    <source>
        <dbReference type="ARBA" id="ARBA00004496"/>
    </source>
</evidence>
<dbReference type="GO" id="GO:0061621">
    <property type="term" value="P:canonical glycolysis"/>
    <property type="evidence" value="ECO:0007669"/>
    <property type="project" value="TreeGrafter"/>
</dbReference>
<evidence type="ECO:0000256" key="7">
    <source>
        <dbReference type="ARBA" id="ARBA00022533"/>
    </source>
</evidence>
<keyword evidence="12" id="KW-0067">ATP-binding</keyword>
<dbReference type="FunFam" id="3.40.50.460:FF:000008">
    <property type="entry name" value="ATP-dependent 6-phosphofructokinase"/>
    <property type="match status" value="1"/>
</dbReference>
<keyword evidence="8" id="KW-0808">Transferase</keyword>
<evidence type="ECO:0000256" key="8">
    <source>
        <dbReference type="ARBA" id="ARBA00022679"/>
    </source>
</evidence>
<evidence type="ECO:0000256" key="2">
    <source>
        <dbReference type="ARBA" id="ARBA00002659"/>
    </source>
</evidence>
<dbReference type="GO" id="GO:0016208">
    <property type="term" value="F:AMP binding"/>
    <property type="evidence" value="ECO:0007669"/>
    <property type="project" value="TreeGrafter"/>
</dbReference>
<evidence type="ECO:0000256" key="16">
    <source>
        <dbReference type="ARBA" id="ARBA00048070"/>
    </source>
</evidence>
<dbReference type="OrthoDB" id="9802503at2"/>
<evidence type="ECO:0000256" key="6">
    <source>
        <dbReference type="ARBA" id="ARBA00022490"/>
    </source>
</evidence>
<dbReference type="InterPro" id="IPR000023">
    <property type="entry name" value="Phosphofructokinase_dom"/>
</dbReference>
<evidence type="ECO:0000259" key="17">
    <source>
        <dbReference type="Pfam" id="PF00365"/>
    </source>
</evidence>
<feature type="domain" description="Phosphofructokinase" evidence="17">
    <location>
        <begin position="394"/>
        <end position="678"/>
    </location>
</feature>
<dbReference type="GO" id="GO:0003872">
    <property type="term" value="F:6-phosphofructokinase activity"/>
    <property type="evidence" value="ECO:0007669"/>
    <property type="project" value="UniProtKB-EC"/>
</dbReference>
<comment type="cofactor">
    <cofactor evidence="1">
        <name>Mg(2+)</name>
        <dbReference type="ChEBI" id="CHEBI:18420"/>
    </cofactor>
</comment>
<dbReference type="FunFam" id="3.40.50.460:FF:000007">
    <property type="entry name" value="ATP-dependent 6-phosphofructokinase"/>
    <property type="match status" value="1"/>
</dbReference>
<dbReference type="RefSeq" id="WP_130649218.1">
    <property type="nucleotide sequence ID" value="NZ_BMHA01000017.1"/>
</dbReference>
<dbReference type="Proteomes" id="UP000650511">
    <property type="component" value="Unassembled WGS sequence"/>
</dbReference>
<dbReference type="GO" id="GO:0030388">
    <property type="term" value="P:fructose 1,6-bisphosphate metabolic process"/>
    <property type="evidence" value="ECO:0007669"/>
    <property type="project" value="TreeGrafter"/>
</dbReference>
<comment type="subcellular location">
    <subcellularLocation>
        <location evidence="3">Cytoplasm</location>
    </subcellularLocation>
</comment>
<dbReference type="PANTHER" id="PTHR13697:SF4">
    <property type="entry name" value="ATP-DEPENDENT 6-PHOSPHOFRUCTOKINASE"/>
    <property type="match status" value="1"/>
</dbReference>
<evidence type="ECO:0000256" key="10">
    <source>
        <dbReference type="ARBA" id="ARBA00022741"/>
    </source>
</evidence>
<keyword evidence="13" id="KW-0460">Magnesium</keyword>
<organism evidence="18 19">
    <name type="scientific">Egicoccus halophilus</name>
    <dbReference type="NCBI Taxonomy" id="1670830"/>
    <lineage>
        <taxon>Bacteria</taxon>
        <taxon>Bacillati</taxon>
        <taxon>Actinomycetota</taxon>
        <taxon>Nitriliruptoria</taxon>
        <taxon>Egicoccales</taxon>
        <taxon>Egicoccaceae</taxon>
        <taxon>Egicoccus</taxon>
    </lineage>
</organism>
<proteinExistence type="inferred from homology"/>
<keyword evidence="10" id="KW-0547">Nucleotide-binding</keyword>
<dbReference type="InterPro" id="IPR009161">
    <property type="entry name" value="6-Pfructokinase_euk"/>
</dbReference>
<dbReference type="EMBL" id="BMHA01000017">
    <property type="protein sequence ID" value="GGI09632.1"/>
    <property type="molecule type" value="Genomic_DNA"/>
</dbReference>
<dbReference type="GO" id="GO:0006002">
    <property type="term" value="P:fructose 6-phosphate metabolic process"/>
    <property type="evidence" value="ECO:0007669"/>
    <property type="project" value="InterPro"/>
</dbReference>